<accession>A0A3N0YUJ2</accession>
<protein>
    <submittedName>
        <fullName evidence="2">Uncharacterized protein</fullName>
    </submittedName>
</protein>
<dbReference type="AlphaFoldDB" id="A0A3N0YUJ2"/>
<sequence>VCVSENSSSVKRASMSRGLKQLFHSSRFVRQLQREEWAWLQRHAVGGACGSGSREGGDEAVIDSSGVEDFVKALRSAVIQLLTKLNVPLERALREALDSSEVTEATERLAHVTQLAQSLSALWRESRWLMDVIHTLRSKSSEGAVPLGRVMTSRPPIRSDATEDTPPAHTLNTGENNDRD</sequence>
<reference evidence="2 3" key="1">
    <citation type="submission" date="2018-10" db="EMBL/GenBank/DDBJ databases">
        <title>Genome assembly for a Yunnan-Guizhou Plateau 3E fish, Anabarilius grahami (Regan), and its evolutionary and genetic applications.</title>
        <authorList>
            <person name="Jiang W."/>
        </authorList>
    </citation>
    <scope>NUCLEOTIDE SEQUENCE [LARGE SCALE GENOMIC DNA]</scope>
    <source>
        <strain evidence="2">AG-KIZ</strain>
        <tissue evidence="2">Muscle</tissue>
    </source>
</reference>
<evidence type="ECO:0000313" key="2">
    <source>
        <dbReference type="EMBL" id="ROL49863.1"/>
    </source>
</evidence>
<dbReference type="OrthoDB" id="2428204at2759"/>
<comment type="caution">
    <text evidence="2">The sequence shown here is derived from an EMBL/GenBank/DDBJ whole genome shotgun (WGS) entry which is preliminary data.</text>
</comment>
<dbReference type="EMBL" id="RJVU01024950">
    <property type="protein sequence ID" value="ROL49863.1"/>
    <property type="molecule type" value="Genomic_DNA"/>
</dbReference>
<dbReference type="Proteomes" id="UP000281406">
    <property type="component" value="Unassembled WGS sequence"/>
</dbReference>
<feature type="compositionally biased region" description="Polar residues" evidence="1">
    <location>
        <begin position="170"/>
        <end position="180"/>
    </location>
</feature>
<evidence type="ECO:0000313" key="3">
    <source>
        <dbReference type="Proteomes" id="UP000281406"/>
    </source>
</evidence>
<keyword evidence="3" id="KW-1185">Reference proteome</keyword>
<gene>
    <name evidence="2" type="ORF">DPX16_1230</name>
</gene>
<feature type="region of interest" description="Disordered" evidence="1">
    <location>
        <begin position="144"/>
        <end position="180"/>
    </location>
</feature>
<feature type="non-terminal residue" evidence="2">
    <location>
        <position position="1"/>
    </location>
</feature>
<name>A0A3N0YUJ2_ANAGA</name>
<proteinExistence type="predicted"/>
<organism evidence="2 3">
    <name type="scientific">Anabarilius grahami</name>
    <name type="common">Kanglang fish</name>
    <name type="synonym">Barilius grahami</name>
    <dbReference type="NCBI Taxonomy" id="495550"/>
    <lineage>
        <taxon>Eukaryota</taxon>
        <taxon>Metazoa</taxon>
        <taxon>Chordata</taxon>
        <taxon>Craniata</taxon>
        <taxon>Vertebrata</taxon>
        <taxon>Euteleostomi</taxon>
        <taxon>Actinopterygii</taxon>
        <taxon>Neopterygii</taxon>
        <taxon>Teleostei</taxon>
        <taxon>Ostariophysi</taxon>
        <taxon>Cypriniformes</taxon>
        <taxon>Xenocyprididae</taxon>
        <taxon>Xenocypridinae</taxon>
        <taxon>Xenocypridinae incertae sedis</taxon>
        <taxon>Anabarilius</taxon>
    </lineage>
</organism>
<evidence type="ECO:0000256" key="1">
    <source>
        <dbReference type="SAM" id="MobiDB-lite"/>
    </source>
</evidence>